<gene>
    <name evidence="7" type="primary">UPK1A</name>
    <name evidence="7" type="synonym">LOC114667320</name>
</gene>
<dbReference type="CDD" id="cd03156">
    <property type="entry name" value="uroplakin_I_like_LEL"/>
    <property type="match status" value="1"/>
</dbReference>
<evidence type="ECO:0000256" key="2">
    <source>
        <dbReference type="ARBA" id="ARBA00006840"/>
    </source>
</evidence>
<dbReference type="PANTHER" id="PTHR47110">
    <property type="entry name" value="TESTIS-SPECIFIC EXPRESSED PROTEIN 55"/>
    <property type="match status" value="1"/>
</dbReference>
<dbReference type="GO" id="GO:0016020">
    <property type="term" value="C:membrane"/>
    <property type="evidence" value="ECO:0007669"/>
    <property type="project" value="UniProtKB-SubCell"/>
</dbReference>
<comment type="subcellular location">
    <subcellularLocation>
        <location evidence="1">Membrane</location>
        <topology evidence="1">Multi-pass membrane protein</topology>
    </subcellularLocation>
</comment>
<protein>
    <submittedName>
        <fullName evidence="7">Uroplakin 1a</fullName>
    </submittedName>
</protein>
<evidence type="ECO:0000256" key="3">
    <source>
        <dbReference type="ARBA" id="ARBA00022692"/>
    </source>
</evidence>
<dbReference type="Gene3D" id="1.10.1450.10">
    <property type="entry name" value="Tetraspanin"/>
    <property type="match status" value="1"/>
</dbReference>
<accession>A0A8C4T245</accession>
<dbReference type="PRINTS" id="PR00259">
    <property type="entry name" value="TMFOUR"/>
</dbReference>
<dbReference type="Proteomes" id="UP000694620">
    <property type="component" value="Chromosome 17"/>
</dbReference>
<keyword evidence="5 6" id="KW-0472">Membrane</keyword>
<dbReference type="InterPro" id="IPR008952">
    <property type="entry name" value="Tetraspanin_EC2_sf"/>
</dbReference>
<evidence type="ECO:0000256" key="5">
    <source>
        <dbReference type="ARBA" id="ARBA00023136"/>
    </source>
</evidence>
<proteinExistence type="inferred from homology"/>
<reference evidence="7" key="3">
    <citation type="submission" date="2025-09" db="UniProtKB">
        <authorList>
            <consortium name="Ensembl"/>
        </authorList>
    </citation>
    <scope>IDENTIFICATION</scope>
</reference>
<organism evidence="7 8">
    <name type="scientific">Erpetoichthys calabaricus</name>
    <name type="common">Rope fish</name>
    <name type="synonym">Calamoichthys calabaricus</name>
    <dbReference type="NCBI Taxonomy" id="27687"/>
    <lineage>
        <taxon>Eukaryota</taxon>
        <taxon>Metazoa</taxon>
        <taxon>Chordata</taxon>
        <taxon>Craniata</taxon>
        <taxon>Vertebrata</taxon>
        <taxon>Euteleostomi</taxon>
        <taxon>Actinopterygii</taxon>
        <taxon>Polypteriformes</taxon>
        <taxon>Polypteridae</taxon>
        <taxon>Erpetoichthys</taxon>
    </lineage>
</organism>
<dbReference type="PANTHER" id="PTHR47110:SF2">
    <property type="entry name" value="UROPLAKIN-1B"/>
    <property type="match status" value="1"/>
</dbReference>
<feature type="transmembrane region" description="Helical" evidence="6">
    <location>
        <begin position="91"/>
        <end position="113"/>
    </location>
</feature>
<evidence type="ECO:0000256" key="1">
    <source>
        <dbReference type="ARBA" id="ARBA00004141"/>
    </source>
</evidence>
<dbReference type="Ensembl" id="ENSECRT00000025144.1">
    <property type="protein sequence ID" value="ENSECRP00000024608.1"/>
    <property type="gene ID" value="ENSECRG00000016655.1"/>
</dbReference>
<dbReference type="AlphaFoldDB" id="A0A8C4T245"/>
<dbReference type="GeneTree" id="ENSGT00940000160881"/>
<dbReference type="Pfam" id="PF00335">
    <property type="entry name" value="Tetraspanin"/>
    <property type="match status" value="1"/>
</dbReference>
<dbReference type="SUPFAM" id="SSF48652">
    <property type="entry name" value="Tetraspanin"/>
    <property type="match status" value="1"/>
</dbReference>
<comment type="similarity">
    <text evidence="2">Belongs to the tetraspanin (TM4SF) family.</text>
</comment>
<dbReference type="InterPro" id="IPR018499">
    <property type="entry name" value="Tetraspanin/Peripherin"/>
</dbReference>
<reference evidence="7" key="1">
    <citation type="submission" date="2021-06" db="EMBL/GenBank/DDBJ databases">
        <authorList>
            <consortium name="Wellcome Sanger Institute Data Sharing"/>
        </authorList>
    </citation>
    <scope>NUCLEOTIDE SEQUENCE [LARGE SCALE GENOMIC DNA]</scope>
</reference>
<evidence type="ECO:0000256" key="4">
    <source>
        <dbReference type="ARBA" id="ARBA00022989"/>
    </source>
</evidence>
<evidence type="ECO:0000256" key="6">
    <source>
        <dbReference type="SAM" id="Phobius"/>
    </source>
</evidence>
<keyword evidence="3 6" id="KW-0812">Transmembrane</keyword>
<keyword evidence="4 6" id="KW-1133">Transmembrane helix</keyword>
<feature type="transmembrane region" description="Helical" evidence="6">
    <location>
        <begin position="58"/>
        <end position="84"/>
    </location>
</feature>
<sequence>MAMSDEEKGGSVGLKALLVFCNVIIALCGLTLYAETIWVATDAYKVYPIVGVTGKDDIFAGAWIAIFTGFAFFCTAIYGIFALIQENRLMVVLYLGLLLIVYIFECASAITSFTHRDYMVSSSNLIKKQMLRYYTDNSTPGQLITNTWNKIMLGQQCCGTDGPLDWINYNSTFSATNTAPWPLNCCVRLRNFEVADQGACYAGDVRYVLTDGCFSYIAYSINRYTWGVSWFGFAILLFTNSELIATWLMEKGNHRVLRPR</sequence>
<feature type="transmembrane region" description="Helical" evidence="6">
    <location>
        <begin position="228"/>
        <end position="249"/>
    </location>
</feature>
<reference evidence="7" key="2">
    <citation type="submission" date="2025-08" db="UniProtKB">
        <authorList>
            <consortium name="Ensembl"/>
        </authorList>
    </citation>
    <scope>IDENTIFICATION</scope>
</reference>
<keyword evidence="8" id="KW-1185">Reference proteome</keyword>
<evidence type="ECO:0000313" key="8">
    <source>
        <dbReference type="Proteomes" id="UP000694620"/>
    </source>
</evidence>
<name>A0A8C4T245_ERPCA</name>
<evidence type="ECO:0000313" key="7">
    <source>
        <dbReference type="Ensembl" id="ENSECRP00000024608.1"/>
    </source>
</evidence>
<feature type="transmembrane region" description="Helical" evidence="6">
    <location>
        <begin position="12"/>
        <end position="38"/>
    </location>
</feature>